<proteinExistence type="predicted"/>
<dbReference type="InterPro" id="IPR038727">
    <property type="entry name" value="NadR/Ttd14_AAA_dom"/>
</dbReference>
<evidence type="ECO:0000256" key="1">
    <source>
        <dbReference type="SAM" id="MobiDB-lite"/>
    </source>
</evidence>
<evidence type="ECO:0000313" key="4">
    <source>
        <dbReference type="EMBL" id="KNC55445.1"/>
    </source>
</evidence>
<dbReference type="GO" id="GO:0035091">
    <property type="term" value="F:phosphatidylinositol binding"/>
    <property type="evidence" value="ECO:0007669"/>
    <property type="project" value="TreeGrafter"/>
</dbReference>
<dbReference type="RefSeq" id="XP_013752982.1">
    <property type="nucleotide sequence ID" value="XM_013897528.1"/>
</dbReference>
<dbReference type="PANTHER" id="PTHR34932">
    <property type="entry name" value="TRPL TRANSLOCATION DEFECT PROTEIN 14"/>
    <property type="match status" value="1"/>
</dbReference>
<reference evidence="4 5" key="1">
    <citation type="submission" date="2010-05" db="EMBL/GenBank/DDBJ databases">
        <title>The Genome Sequence of Thecamonas trahens ATCC 50062.</title>
        <authorList>
            <consortium name="The Broad Institute Genome Sequencing Platform"/>
            <person name="Russ C."/>
            <person name="Cuomo C."/>
            <person name="Shea T."/>
            <person name="Young S.K."/>
            <person name="Zeng Q."/>
            <person name="Koehrsen M."/>
            <person name="Haas B."/>
            <person name="Borodovsky M."/>
            <person name="Guigo R."/>
            <person name="Alvarado L."/>
            <person name="Berlin A."/>
            <person name="Bochicchio J."/>
            <person name="Borenstein D."/>
            <person name="Chapman S."/>
            <person name="Chen Z."/>
            <person name="Freedman E."/>
            <person name="Gellesch M."/>
            <person name="Goldberg J."/>
            <person name="Griggs A."/>
            <person name="Gujja S."/>
            <person name="Heilman E."/>
            <person name="Heiman D."/>
            <person name="Hepburn T."/>
            <person name="Howarth C."/>
            <person name="Jen D."/>
            <person name="Larson L."/>
            <person name="Mehta T."/>
            <person name="Park D."/>
            <person name="Pearson M."/>
            <person name="Roberts A."/>
            <person name="Saif S."/>
            <person name="Shenoy N."/>
            <person name="Sisk P."/>
            <person name="Stolte C."/>
            <person name="Sykes S."/>
            <person name="Thomson T."/>
            <person name="Walk T."/>
            <person name="White J."/>
            <person name="Yandava C."/>
            <person name="Burger G."/>
            <person name="Gray M.W."/>
            <person name="Holland P.W.H."/>
            <person name="King N."/>
            <person name="Lang F.B.F."/>
            <person name="Roger A.J."/>
            <person name="Ruiz-Trillo I."/>
            <person name="Lander E."/>
            <person name="Nusbaum C."/>
        </authorList>
    </citation>
    <scope>NUCLEOTIDE SEQUENCE [LARGE SCALE GENOMIC DNA]</scope>
    <source>
        <strain evidence="4 5">ATCC 50062</strain>
    </source>
</reference>
<keyword evidence="5" id="KW-1185">Reference proteome</keyword>
<dbReference type="GeneID" id="25569170"/>
<dbReference type="EMBL" id="GL349501">
    <property type="protein sequence ID" value="KNC55445.1"/>
    <property type="molecule type" value="Genomic_DNA"/>
</dbReference>
<feature type="region of interest" description="Disordered" evidence="1">
    <location>
        <begin position="317"/>
        <end position="388"/>
    </location>
</feature>
<dbReference type="eggNOG" id="ENOG502QVQD">
    <property type="taxonomic scope" value="Eukaryota"/>
</dbReference>
<organism evidence="4 5">
    <name type="scientific">Thecamonas trahens ATCC 50062</name>
    <dbReference type="NCBI Taxonomy" id="461836"/>
    <lineage>
        <taxon>Eukaryota</taxon>
        <taxon>Apusozoa</taxon>
        <taxon>Apusomonadida</taxon>
        <taxon>Apusomonadidae</taxon>
        <taxon>Thecamonas</taxon>
    </lineage>
</organism>
<dbReference type="Pfam" id="PF13521">
    <property type="entry name" value="AAA_28"/>
    <property type="match status" value="1"/>
</dbReference>
<evidence type="ECO:0000259" key="3">
    <source>
        <dbReference type="Pfam" id="PF13521"/>
    </source>
</evidence>
<feature type="transmembrane region" description="Helical" evidence="2">
    <location>
        <begin position="20"/>
        <end position="48"/>
    </location>
</feature>
<dbReference type="OrthoDB" id="6375174at2759"/>
<dbReference type="GO" id="GO:0070300">
    <property type="term" value="F:phosphatidic acid binding"/>
    <property type="evidence" value="ECO:0007669"/>
    <property type="project" value="TreeGrafter"/>
</dbReference>
<keyword evidence="2" id="KW-0812">Transmembrane</keyword>
<dbReference type="AlphaFoldDB" id="A0A0L0DT53"/>
<accession>A0A0L0DT53</accession>
<keyword evidence="2" id="KW-1133">Transmembrane helix</keyword>
<feature type="compositionally biased region" description="Acidic residues" evidence="1">
    <location>
        <begin position="372"/>
        <end position="382"/>
    </location>
</feature>
<dbReference type="Proteomes" id="UP000054408">
    <property type="component" value="Unassembled WGS sequence"/>
</dbReference>
<dbReference type="PANTHER" id="PTHR34932:SF1">
    <property type="entry name" value="TRPL TRANSLOCATION DEFECT PROTEIN 14"/>
    <property type="match status" value="1"/>
</dbReference>
<evidence type="ECO:0000256" key="2">
    <source>
        <dbReference type="SAM" id="Phobius"/>
    </source>
</evidence>
<gene>
    <name evidence="4" type="ORF">AMSG_11109</name>
</gene>
<dbReference type="GO" id="GO:0005525">
    <property type="term" value="F:GTP binding"/>
    <property type="evidence" value="ECO:0007669"/>
    <property type="project" value="TreeGrafter"/>
</dbReference>
<name>A0A0L0DT53_THETB</name>
<evidence type="ECO:0000313" key="5">
    <source>
        <dbReference type="Proteomes" id="UP000054408"/>
    </source>
</evidence>
<dbReference type="InterPro" id="IPR053227">
    <property type="entry name" value="TRPL-trafficking_regulator"/>
</dbReference>
<keyword evidence="2" id="KW-0472">Membrane</keyword>
<protein>
    <recommendedName>
        <fullName evidence="3">NadR/Ttd14 AAA domain-containing protein</fullName>
    </recommendedName>
</protein>
<feature type="domain" description="NadR/Ttd14 AAA" evidence="3">
    <location>
        <begin position="112"/>
        <end position="288"/>
    </location>
</feature>
<sequence length="388" mass="42626">MTTVAHRSLGMGDFKDGRSGVGWPVVFAGGMVVGALASTATFASYLAYKAYFRRVKRHEIHRLRSELAVMQAANPAHTLDLKLASRGRAVERADSAVKPRMEQSTDAPVFSIVLTGGPMGGKSSCLEVITKALALRGYEVYVAPEIPTLLLNGGCRYPKTEGGPMLEAFETALLHLQWQLENSFFKIALAARKPSVIIYDRGLMDVRAFVPDTMWQSMLTANGWSEDVFMGRYDLVMHLMSAASGLQEVYEEVCSSQPNSRIATIPAARDLDARLVACWQAHPKHIVVPNYDDFEVKKNRALQHVLDMIRTAEQMMPVVSPEQLAPPRRRTTTHTDSPLASPSIFEWSFETEDDPARRSPSDPVLAGAGDDSASDNDDDDVVVELGVS</sequence>